<accession>X0V699</accession>
<proteinExistence type="predicted"/>
<comment type="caution">
    <text evidence="1">The sequence shown here is derived from an EMBL/GenBank/DDBJ whole genome shotgun (WGS) entry which is preliminary data.</text>
</comment>
<dbReference type="AlphaFoldDB" id="X0V699"/>
<gene>
    <name evidence="1" type="ORF">S01H1_44378</name>
</gene>
<evidence type="ECO:0000313" key="1">
    <source>
        <dbReference type="EMBL" id="GAG06902.1"/>
    </source>
</evidence>
<sequence length="155" mass="18626">KDSLNEVIAMEYVRGNEVRRLIFSRDYPPIERKIVFDDKTNPDVFFIEKQKNPPEYVNPYKQLFRPHYGRGIKIEDFDDASRRMPIFSEYRIPWFIKNPEKMLPDYHKAIEFYYGGGNKNLIRSLYKRNDILENSDFKSEKIDNMSLFLRVSKTA</sequence>
<feature type="non-terminal residue" evidence="1">
    <location>
        <position position="1"/>
    </location>
</feature>
<organism evidence="1">
    <name type="scientific">marine sediment metagenome</name>
    <dbReference type="NCBI Taxonomy" id="412755"/>
    <lineage>
        <taxon>unclassified sequences</taxon>
        <taxon>metagenomes</taxon>
        <taxon>ecological metagenomes</taxon>
    </lineage>
</organism>
<dbReference type="EMBL" id="BARS01028307">
    <property type="protein sequence ID" value="GAG06902.1"/>
    <property type="molecule type" value="Genomic_DNA"/>
</dbReference>
<name>X0V699_9ZZZZ</name>
<reference evidence="1" key="1">
    <citation type="journal article" date="2014" name="Front. Microbiol.">
        <title>High frequency of phylogenetically diverse reductive dehalogenase-homologous genes in deep subseafloor sedimentary metagenomes.</title>
        <authorList>
            <person name="Kawai M."/>
            <person name="Futagami T."/>
            <person name="Toyoda A."/>
            <person name="Takaki Y."/>
            <person name="Nishi S."/>
            <person name="Hori S."/>
            <person name="Arai W."/>
            <person name="Tsubouchi T."/>
            <person name="Morono Y."/>
            <person name="Uchiyama I."/>
            <person name="Ito T."/>
            <person name="Fujiyama A."/>
            <person name="Inagaki F."/>
            <person name="Takami H."/>
        </authorList>
    </citation>
    <scope>NUCLEOTIDE SEQUENCE</scope>
    <source>
        <strain evidence="1">Expedition CK06-06</strain>
    </source>
</reference>
<protein>
    <submittedName>
        <fullName evidence="1">Uncharacterized protein</fullName>
    </submittedName>
</protein>